<dbReference type="RefSeq" id="WP_147167142.1">
    <property type="nucleotide sequence ID" value="NZ_VOOR01000015.1"/>
</dbReference>
<evidence type="ECO:0000313" key="1">
    <source>
        <dbReference type="EMBL" id="TXB63503.1"/>
    </source>
</evidence>
<protein>
    <submittedName>
        <fullName evidence="1">DUF3179 domain-containing protein</fullName>
    </submittedName>
</protein>
<accession>A0A5C6RMR1</accession>
<reference evidence="1 2" key="1">
    <citation type="submission" date="2019-08" db="EMBL/GenBank/DDBJ databases">
        <title>Genome of Phaeodactylibacter luteus.</title>
        <authorList>
            <person name="Bowman J.P."/>
        </authorList>
    </citation>
    <scope>NUCLEOTIDE SEQUENCE [LARGE SCALE GENOMIC DNA]</scope>
    <source>
        <strain evidence="1 2">KCTC 42180</strain>
    </source>
</reference>
<dbReference type="Pfam" id="PF11376">
    <property type="entry name" value="DUF3179"/>
    <property type="match status" value="2"/>
</dbReference>
<gene>
    <name evidence="1" type="ORF">FRY97_09095</name>
</gene>
<dbReference type="AlphaFoldDB" id="A0A5C6RMR1"/>
<comment type="caution">
    <text evidence="1">The sequence shown here is derived from an EMBL/GenBank/DDBJ whole genome shotgun (WGS) entry which is preliminary data.</text>
</comment>
<keyword evidence="2" id="KW-1185">Reference proteome</keyword>
<sequence>MIIWFAPNQKEMTMAARLIFVSTLYVLCLASCTTEREPTVAAGGSGESRQVTVLNLMADGQPIVAAGSNGRDFAVAFAAVLQEDTLVFDAVQGAFPVVMRDEKGNEWDVFGKAVSGPDAGAALEPVVSGRGFWFVFGALYPGVEIWGQGMEAIALATDTVPGWAVAAQGLAQGMELDEIPSLDNPEFVTYQVLGNAPEAIFYLQESDRVVAVKVNGEVKLYPIPVLNWHEVINDEVGGVPVAIMYAPLTGTTRVYERPDGVEFGVSGIIYNNNLLAFDRLTESFWLQWEGRCVFGSRVGEQLSPVPYVVVSFSTWLQVDSQPQIVSGVQENGFPYGDYPFGDYPENQNITYPLMYLDTRLPAKEEVFMAGQSREGLILPKSAW</sequence>
<dbReference type="OrthoDB" id="9806357at2"/>
<organism evidence="1 2">
    <name type="scientific">Phaeodactylibacter luteus</name>
    <dbReference type="NCBI Taxonomy" id="1564516"/>
    <lineage>
        <taxon>Bacteria</taxon>
        <taxon>Pseudomonadati</taxon>
        <taxon>Bacteroidota</taxon>
        <taxon>Saprospiria</taxon>
        <taxon>Saprospirales</taxon>
        <taxon>Haliscomenobacteraceae</taxon>
        <taxon>Phaeodactylibacter</taxon>
    </lineage>
</organism>
<dbReference type="InterPro" id="IPR021516">
    <property type="entry name" value="DUF3179"/>
</dbReference>
<name>A0A5C6RMR1_9BACT</name>
<proteinExistence type="predicted"/>
<dbReference type="EMBL" id="VOOR01000015">
    <property type="protein sequence ID" value="TXB63503.1"/>
    <property type="molecule type" value="Genomic_DNA"/>
</dbReference>
<evidence type="ECO:0000313" key="2">
    <source>
        <dbReference type="Proteomes" id="UP000321580"/>
    </source>
</evidence>
<dbReference type="Proteomes" id="UP000321580">
    <property type="component" value="Unassembled WGS sequence"/>
</dbReference>